<evidence type="ECO:0000313" key="4">
    <source>
        <dbReference type="Proteomes" id="UP000559027"/>
    </source>
</evidence>
<dbReference type="SMART" id="SM00066">
    <property type="entry name" value="GAL4"/>
    <property type="match status" value="2"/>
</dbReference>
<dbReference type="PROSITE" id="PS50048">
    <property type="entry name" value="ZN2_CY6_FUNGAL_2"/>
    <property type="match status" value="2"/>
</dbReference>
<evidence type="ECO:0000259" key="2">
    <source>
        <dbReference type="PROSITE" id="PS50048"/>
    </source>
</evidence>
<dbReference type="GO" id="GO:0008270">
    <property type="term" value="F:zinc ion binding"/>
    <property type="evidence" value="ECO:0007669"/>
    <property type="project" value="InterPro"/>
</dbReference>
<sequence>MASATLKGEEPGSPVDDNQLTIRIPNPKVYMARQSLWIGHRGKPRCDHCRVNNLKCDRVLPTCNHCSWAAGRECKYTPLPTPAHRGIPRCDRCRLKNLKCDRNLPICNHCSEQDEMDCNYTPKKRNRLSMDHTMTLNGPDDPGGVHHPFFVAARQPAAPAHTFYGQNVASSSKDPDGQLTPSPTVSDSALTELDIPRSHTGRFTAELAGSSAVKPLVPSVVSRANSLPFISHSFSSEQAVILNSSVVEPWNNPAFPPLPSFMINRLRLMNSVEIPSREAFTASFKIFLDSLIIELRETTCLSPDEYSRVARCLQRGDLQDLSVRLKTWIVNHRLCSGSNRYYVILAPRESTYSLSEAAYEKTRRRYCQTIDNPSSRTPEDPETDEVTFDRLPLQPQVYDVLSYAHRSHAPLPAMLKEIQELGFSSITWPIVEMYARLCPLCTIQHRHDSHSVQPED</sequence>
<feature type="domain" description="Zn(2)-C6 fungal-type" evidence="2">
    <location>
        <begin position="89"/>
        <end position="120"/>
    </location>
</feature>
<evidence type="ECO:0000313" key="3">
    <source>
        <dbReference type="EMBL" id="KAF5351817.1"/>
    </source>
</evidence>
<dbReference type="CDD" id="cd00067">
    <property type="entry name" value="GAL4"/>
    <property type="match status" value="2"/>
</dbReference>
<dbReference type="PANTHER" id="PTHR47657:SF7">
    <property type="entry name" value="STEROL REGULATORY ELEMENT-BINDING PROTEIN ECM22"/>
    <property type="match status" value="1"/>
</dbReference>
<protein>
    <recommendedName>
        <fullName evidence="2">Zn(2)-C6 fungal-type domain-containing protein</fullName>
    </recommendedName>
</protein>
<dbReference type="SUPFAM" id="SSF57701">
    <property type="entry name" value="Zn2/Cys6 DNA-binding domain"/>
    <property type="match status" value="2"/>
</dbReference>
<proteinExistence type="predicted"/>
<name>A0A8H5D413_9AGAR</name>
<dbReference type="EMBL" id="JAACJO010000012">
    <property type="protein sequence ID" value="KAF5351817.1"/>
    <property type="molecule type" value="Genomic_DNA"/>
</dbReference>
<reference evidence="3 4" key="1">
    <citation type="journal article" date="2020" name="ISME J.">
        <title>Uncovering the hidden diversity of litter-decomposition mechanisms in mushroom-forming fungi.</title>
        <authorList>
            <person name="Floudas D."/>
            <person name="Bentzer J."/>
            <person name="Ahren D."/>
            <person name="Johansson T."/>
            <person name="Persson P."/>
            <person name="Tunlid A."/>
        </authorList>
    </citation>
    <scope>NUCLEOTIDE SEQUENCE [LARGE SCALE GENOMIC DNA]</scope>
    <source>
        <strain evidence="3 4">CBS 146.42</strain>
    </source>
</reference>
<feature type="region of interest" description="Disordered" evidence="1">
    <location>
        <begin position="166"/>
        <end position="189"/>
    </location>
</feature>
<dbReference type="GO" id="GO:0000981">
    <property type="term" value="F:DNA-binding transcription factor activity, RNA polymerase II-specific"/>
    <property type="evidence" value="ECO:0007669"/>
    <property type="project" value="InterPro"/>
</dbReference>
<feature type="domain" description="Zn(2)-C6 fungal-type" evidence="2">
    <location>
        <begin position="45"/>
        <end position="76"/>
    </location>
</feature>
<feature type="compositionally biased region" description="Polar residues" evidence="1">
    <location>
        <begin position="179"/>
        <end position="189"/>
    </location>
</feature>
<comment type="caution">
    <text evidence="3">The sequence shown here is derived from an EMBL/GenBank/DDBJ whole genome shotgun (WGS) entry which is preliminary data.</text>
</comment>
<keyword evidence="4" id="KW-1185">Reference proteome</keyword>
<dbReference type="OrthoDB" id="39175at2759"/>
<dbReference type="InterPro" id="IPR036864">
    <property type="entry name" value="Zn2-C6_fun-type_DNA-bd_sf"/>
</dbReference>
<dbReference type="Proteomes" id="UP000559027">
    <property type="component" value="Unassembled WGS sequence"/>
</dbReference>
<dbReference type="InterPro" id="IPR001138">
    <property type="entry name" value="Zn2Cys6_DnaBD"/>
</dbReference>
<gene>
    <name evidence="3" type="ORF">D9756_007376</name>
</gene>
<feature type="region of interest" description="Disordered" evidence="1">
    <location>
        <begin position="1"/>
        <end position="20"/>
    </location>
</feature>
<dbReference type="PANTHER" id="PTHR47657">
    <property type="entry name" value="STEROL REGULATORY ELEMENT-BINDING PROTEIN ECM22"/>
    <property type="match status" value="1"/>
</dbReference>
<dbReference type="Gene3D" id="4.10.240.10">
    <property type="entry name" value="Zn(2)-C6 fungal-type DNA-binding domain"/>
    <property type="match status" value="2"/>
</dbReference>
<dbReference type="Pfam" id="PF00172">
    <property type="entry name" value="Zn_clus"/>
    <property type="match status" value="1"/>
</dbReference>
<dbReference type="AlphaFoldDB" id="A0A8H5D413"/>
<accession>A0A8H5D413</accession>
<organism evidence="3 4">
    <name type="scientific">Leucocoprinus leucothites</name>
    <dbReference type="NCBI Taxonomy" id="201217"/>
    <lineage>
        <taxon>Eukaryota</taxon>
        <taxon>Fungi</taxon>
        <taxon>Dikarya</taxon>
        <taxon>Basidiomycota</taxon>
        <taxon>Agaricomycotina</taxon>
        <taxon>Agaricomycetes</taxon>
        <taxon>Agaricomycetidae</taxon>
        <taxon>Agaricales</taxon>
        <taxon>Agaricineae</taxon>
        <taxon>Agaricaceae</taxon>
        <taxon>Leucocoprinus</taxon>
    </lineage>
</organism>
<dbReference type="InterPro" id="IPR052400">
    <property type="entry name" value="Zn2-C6_fungal_TF"/>
</dbReference>
<evidence type="ECO:0000256" key="1">
    <source>
        <dbReference type="SAM" id="MobiDB-lite"/>
    </source>
</evidence>